<dbReference type="GO" id="GO:0016020">
    <property type="term" value="C:membrane"/>
    <property type="evidence" value="ECO:0007669"/>
    <property type="project" value="InterPro"/>
</dbReference>
<dbReference type="AlphaFoldDB" id="J9CUS6"/>
<dbReference type="EMBL" id="AMCI01001962">
    <property type="protein sequence ID" value="EJX03986.1"/>
    <property type="molecule type" value="Genomic_DNA"/>
</dbReference>
<feature type="transmembrane region" description="Helical" evidence="7">
    <location>
        <begin position="167"/>
        <end position="192"/>
    </location>
</feature>
<feature type="transmembrane region" description="Helical" evidence="7">
    <location>
        <begin position="91"/>
        <end position="109"/>
    </location>
</feature>
<keyword evidence="3 7" id="KW-0812">Transmembrane</keyword>
<evidence type="ECO:0000256" key="6">
    <source>
        <dbReference type="ARBA" id="ARBA00023136"/>
    </source>
</evidence>
<proteinExistence type="inferred from homology"/>
<dbReference type="HAMAP" id="MF_00161">
    <property type="entry name" value="LspA"/>
    <property type="match status" value="1"/>
</dbReference>
<protein>
    <submittedName>
        <fullName evidence="8">Signal peptidase II</fullName>
        <ecNumber evidence="8">3.4.23.36</ecNumber>
    </submittedName>
</protein>
<feature type="transmembrane region" description="Helical" evidence="7">
    <location>
        <begin position="7"/>
        <end position="24"/>
    </location>
</feature>
<dbReference type="EC" id="3.4.23.36" evidence="8"/>
<evidence type="ECO:0000256" key="4">
    <source>
        <dbReference type="ARBA" id="ARBA00022801"/>
    </source>
</evidence>
<accession>J9CUS6</accession>
<dbReference type="GO" id="GO:0004190">
    <property type="term" value="F:aspartic-type endopeptidase activity"/>
    <property type="evidence" value="ECO:0007669"/>
    <property type="project" value="UniProtKB-EC"/>
</dbReference>
<evidence type="ECO:0000313" key="8">
    <source>
        <dbReference type="EMBL" id="EJX03986.1"/>
    </source>
</evidence>
<evidence type="ECO:0000256" key="5">
    <source>
        <dbReference type="ARBA" id="ARBA00022989"/>
    </source>
</evidence>
<keyword evidence="2" id="KW-0645">Protease</keyword>
<dbReference type="GO" id="GO:0006508">
    <property type="term" value="P:proteolysis"/>
    <property type="evidence" value="ECO:0007669"/>
    <property type="project" value="UniProtKB-KW"/>
</dbReference>
<keyword evidence="1" id="KW-1003">Cell membrane</keyword>
<dbReference type="PANTHER" id="PTHR33695">
    <property type="entry name" value="LIPOPROTEIN SIGNAL PEPTIDASE"/>
    <property type="match status" value="1"/>
</dbReference>
<keyword evidence="6 7" id="KW-0472">Membrane</keyword>
<keyword evidence="5 7" id="KW-1133">Transmembrane helix</keyword>
<sequence>MHKNFRSLVAVGLIVGIVLIDQLIKFEIKTNFSLYESLEVTSWFKLLFTENTGSAFGMQFVGTQYLALFRVVAISWFCVVLARFVRMKAPYGLIVCASMVIAGALGNIVDNMFYGLIFTESVPYGEPATCVALGEGYGSFLSGKVVDMFYFPLFTWPSWMPLVGGSIFFGAIFNFADASISCGAVALALFYYKYLTREAFLGNK</sequence>
<dbReference type="InterPro" id="IPR001872">
    <property type="entry name" value="Peptidase_A8"/>
</dbReference>
<feature type="transmembrane region" description="Helical" evidence="7">
    <location>
        <begin position="65"/>
        <end position="84"/>
    </location>
</feature>
<evidence type="ECO:0000256" key="1">
    <source>
        <dbReference type="ARBA" id="ARBA00022475"/>
    </source>
</evidence>
<evidence type="ECO:0000256" key="2">
    <source>
        <dbReference type="ARBA" id="ARBA00022670"/>
    </source>
</evidence>
<dbReference type="Pfam" id="PF01252">
    <property type="entry name" value="Peptidase_A8"/>
    <property type="match status" value="1"/>
</dbReference>
<dbReference type="PANTHER" id="PTHR33695:SF1">
    <property type="entry name" value="LIPOPROTEIN SIGNAL PEPTIDASE"/>
    <property type="match status" value="1"/>
</dbReference>
<comment type="caution">
    <text evidence="8">The sequence shown here is derived from an EMBL/GenBank/DDBJ whole genome shotgun (WGS) entry which is preliminary data.</text>
</comment>
<name>J9CUS6_9ZZZZ</name>
<keyword evidence="4 8" id="KW-0378">Hydrolase</keyword>
<evidence type="ECO:0000256" key="7">
    <source>
        <dbReference type="SAM" id="Phobius"/>
    </source>
</evidence>
<evidence type="ECO:0000256" key="3">
    <source>
        <dbReference type="ARBA" id="ARBA00022692"/>
    </source>
</evidence>
<reference evidence="8" key="1">
    <citation type="journal article" date="2012" name="PLoS ONE">
        <title>Gene sets for utilization of primary and secondary nutrition supplies in the distal gut of endangered iberian lynx.</title>
        <authorList>
            <person name="Alcaide M."/>
            <person name="Messina E."/>
            <person name="Richter M."/>
            <person name="Bargiela R."/>
            <person name="Peplies J."/>
            <person name="Huws S.A."/>
            <person name="Newbold C.J."/>
            <person name="Golyshin P.N."/>
            <person name="Simon M.A."/>
            <person name="Lopez G."/>
            <person name="Yakimov M.M."/>
            <person name="Ferrer M."/>
        </authorList>
    </citation>
    <scope>NUCLEOTIDE SEQUENCE</scope>
</reference>
<dbReference type="PRINTS" id="PR00781">
    <property type="entry name" value="LIPOSIGPTASE"/>
</dbReference>
<gene>
    <name evidence="8" type="ORF">EVA_07907</name>
</gene>
<organism evidence="8">
    <name type="scientific">gut metagenome</name>
    <dbReference type="NCBI Taxonomy" id="749906"/>
    <lineage>
        <taxon>unclassified sequences</taxon>
        <taxon>metagenomes</taxon>
        <taxon>organismal metagenomes</taxon>
    </lineage>
</organism>